<gene>
    <name evidence="4" type="ORF">EVA68_01705</name>
</gene>
<dbReference type="PANTHER" id="PTHR44051">
    <property type="entry name" value="GLUTATHIONE S-TRANSFERASE-RELATED"/>
    <property type="match status" value="1"/>
</dbReference>
<dbReference type="GO" id="GO:0016740">
    <property type="term" value="F:transferase activity"/>
    <property type="evidence" value="ECO:0007669"/>
    <property type="project" value="UniProtKB-KW"/>
</dbReference>
<dbReference type="PROSITE" id="PS50404">
    <property type="entry name" value="GST_NTER"/>
    <property type="match status" value="1"/>
</dbReference>
<dbReference type="PROSITE" id="PS50405">
    <property type="entry name" value="GST_CTER"/>
    <property type="match status" value="1"/>
</dbReference>
<dbReference type="Pfam" id="PF00043">
    <property type="entry name" value="GST_C"/>
    <property type="match status" value="1"/>
</dbReference>
<accession>A0A520S4L1</accession>
<evidence type="ECO:0000259" key="3">
    <source>
        <dbReference type="PROSITE" id="PS50405"/>
    </source>
</evidence>
<dbReference type="InterPro" id="IPR010987">
    <property type="entry name" value="Glutathione-S-Trfase_C-like"/>
</dbReference>
<dbReference type="Proteomes" id="UP000316199">
    <property type="component" value="Unassembled WGS sequence"/>
</dbReference>
<feature type="domain" description="GST C-terminal" evidence="3">
    <location>
        <begin position="90"/>
        <end position="217"/>
    </location>
</feature>
<protein>
    <submittedName>
        <fullName evidence="4">Glutathione S-transferase family protein</fullName>
    </submittedName>
</protein>
<dbReference type="CDD" id="cd03048">
    <property type="entry name" value="GST_N_Ure2p_like"/>
    <property type="match status" value="1"/>
</dbReference>
<reference evidence="4 5" key="1">
    <citation type="submission" date="2019-02" db="EMBL/GenBank/DDBJ databases">
        <title>Prokaryotic population dynamics and viral predation in marine succession experiment using metagenomics: the confinement effect.</title>
        <authorList>
            <person name="Haro-Moreno J.M."/>
            <person name="Rodriguez-Valera F."/>
            <person name="Lopez-Perez M."/>
        </authorList>
    </citation>
    <scope>NUCLEOTIDE SEQUENCE [LARGE SCALE GENOMIC DNA]</scope>
    <source>
        <strain evidence="4">MED-G157</strain>
    </source>
</reference>
<sequence>MLDLHFWPTPNGKKVTIQMEECGLEYNLIPCNIGRGDQFEQEFLRICPNNRMPALVDHDPIDGGDAISVFESGAIMLYLAEKTGQFLPQTLKERYNVIQWVVWQMANQGPKTGECGHFRRAQGKGDLSYGVTRFTDEVNRLYGILNNQLYNQRYICGKEYTIADMICYPWTVGWATQGQDIDEFRYFKRWFEEMGERPAVRLGMEAGNEMPEKVPDMGEEEKKQRVKMLYNQRARPAPKTGGLL</sequence>
<comment type="caution">
    <text evidence="4">The sequence shown here is derived from an EMBL/GenBank/DDBJ whole genome shotgun (WGS) entry which is preliminary data.</text>
</comment>
<dbReference type="SUPFAM" id="SSF47616">
    <property type="entry name" value="GST C-terminal domain-like"/>
    <property type="match status" value="1"/>
</dbReference>
<dbReference type="Gene3D" id="1.20.1050.10">
    <property type="match status" value="1"/>
</dbReference>
<evidence type="ECO:0000256" key="1">
    <source>
        <dbReference type="RuleBase" id="RU003494"/>
    </source>
</evidence>
<feature type="domain" description="GST N-terminal" evidence="2">
    <location>
        <begin position="1"/>
        <end position="87"/>
    </location>
</feature>
<dbReference type="SUPFAM" id="SSF52833">
    <property type="entry name" value="Thioredoxin-like"/>
    <property type="match status" value="1"/>
</dbReference>
<name>A0A520S4L1_9GAMM</name>
<organism evidence="4 5">
    <name type="scientific">OM182 bacterium</name>
    <dbReference type="NCBI Taxonomy" id="2510334"/>
    <lineage>
        <taxon>Bacteria</taxon>
        <taxon>Pseudomonadati</taxon>
        <taxon>Pseudomonadota</taxon>
        <taxon>Gammaproteobacteria</taxon>
        <taxon>OMG group</taxon>
        <taxon>OM182 clade</taxon>
    </lineage>
</organism>
<proteinExistence type="inferred from homology"/>
<dbReference type="InterPro" id="IPR004045">
    <property type="entry name" value="Glutathione_S-Trfase_N"/>
</dbReference>
<dbReference type="InterPro" id="IPR040079">
    <property type="entry name" value="Glutathione_S-Trfase"/>
</dbReference>
<dbReference type="SFLD" id="SFLDS00019">
    <property type="entry name" value="Glutathione_Transferase_(cytos"/>
    <property type="match status" value="1"/>
</dbReference>
<dbReference type="SFLD" id="SFLDG00358">
    <property type="entry name" value="Main_(cytGST)"/>
    <property type="match status" value="1"/>
</dbReference>
<dbReference type="AlphaFoldDB" id="A0A520S4L1"/>
<dbReference type="SFLD" id="SFLDG01151">
    <property type="entry name" value="Main.2:_Nu-like"/>
    <property type="match status" value="1"/>
</dbReference>
<evidence type="ECO:0000313" key="5">
    <source>
        <dbReference type="Proteomes" id="UP000316199"/>
    </source>
</evidence>
<dbReference type="PANTHER" id="PTHR44051:SF19">
    <property type="entry name" value="DISULFIDE-BOND OXIDOREDUCTASE YFCG"/>
    <property type="match status" value="1"/>
</dbReference>
<dbReference type="Gene3D" id="3.40.30.10">
    <property type="entry name" value="Glutaredoxin"/>
    <property type="match status" value="1"/>
</dbReference>
<evidence type="ECO:0000259" key="2">
    <source>
        <dbReference type="PROSITE" id="PS50404"/>
    </source>
</evidence>
<dbReference type="InterPro" id="IPR036249">
    <property type="entry name" value="Thioredoxin-like_sf"/>
</dbReference>
<dbReference type="EMBL" id="SHAG01000003">
    <property type="protein sequence ID" value="RZO77329.1"/>
    <property type="molecule type" value="Genomic_DNA"/>
</dbReference>
<comment type="similarity">
    <text evidence="1">Belongs to the GST superfamily.</text>
</comment>
<dbReference type="InterPro" id="IPR004046">
    <property type="entry name" value="GST_C"/>
</dbReference>
<keyword evidence="4" id="KW-0808">Transferase</keyword>
<dbReference type="Pfam" id="PF02798">
    <property type="entry name" value="GST_N"/>
    <property type="match status" value="1"/>
</dbReference>
<evidence type="ECO:0000313" key="4">
    <source>
        <dbReference type="EMBL" id="RZO77329.1"/>
    </source>
</evidence>
<dbReference type="InterPro" id="IPR036282">
    <property type="entry name" value="Glutathione-S-Trfase_C_sf"/>
</dbReference>